<dbReference type="EMBL" id="LLXU01000113">
    <property type="protein sequence ID" value="KRG38809.1"/>
    <property type="molecule type" value="Genomic_DNA"/>
</dbReference>
<accession>A0A0R0A1X4</accession>
<name>A0A0R0A1X4_9GAMM</name>
<keyword evidence="7" id="KW-0762">Sugar transport</keyword>
<feature type="transmembrane region" description="Helical" evidence="11">
    <location>
        <begin position="188"/>
        <end position="206"/>
    </location>
</feature>
<dbReference type="InterPro" id="IPR011701">
    <property type="entry name" value="MFS"/>
</dbReference>
<feature type="transmembrane region" description="Helical" evidence="11">
    <location>
        <begin position="385"/>
        <end position="405"/>
    </location>
</feature>
<feature type="transmembrane region" description="Helical" evidence="11">
    <location>
        <begin position="235"/>
        <end position="259"/>
    </location>
</feature>
<gene>
    <name evidence="13" type="ORF">ARC20_14455</name>
</gene>
<keyword evidence="5" id="KW-1003">Cell membrane</keyword>
<dbReference type="Proteomes" id="UP000051802">
    <property type="component" value="Unassembled WGS sequence"/>
</dbReference>
<feature type="transmembrane region" description="Helical" evidence="11">
    <location>
        <begin position="271"/>
        <end position="289"/>
    </location>
</feature>
<evidence type="ECO:0000256" key="5">
    <source>
        <dbReference type="ARBA" id="ARBA00022475"/>
    </source>
</evidence>
<evidence type="ECO:0000256" key="9">
    <source>
        <dbReference type="ARBA" id="ARBA00022989"/>
    </source>
</evidence>
<evidence type="ECO:0000256" key="8">
    <source>
        <dbReference type="ARBA" id="ARBA00022692"/>
    </source>
</evidence>
<dbReference type="AlphaFoldDB" id="A0A0R0A1X4"/>
<keyword evidence="6" id="KW-0997">Cell inner membrane</keyword>
<dbReference type="Pfam" id="PF07690">
    <property type="entry name" value="MFS_1"/>
    <property type="match status" value="1"/>
</dbReference>
<sequence>MEMMSGQATVGRGGARGAYTLALVLVTSLFFMWGLSYGLLDVLNKHFQETLHVSHAQSGLLQAAYFGAYFLWALPAAALMERFGYKTGILLGLCLYAAGALLFVPATAAASYPMFLFALFVIASGLGCLETAANPYVTVLGPAEGGARRLNLSQSFNGLGQFVGPLLGGLLFFREREAVVADATDPVRAVYIAIAVVVVAMAVLFWRTPLPDIREKQDDGQPAPPKVRLLGQRHFVFAVVAQFFYVAAQVGVGAFFLNFVTRGGGVTSQQAAFLLSAAMLLLLGGRFLGTALMSVVAPARLLGTYGVANVVLVLVAIFSANAYVSVGALLGVFFFMSIMFPTIFALGVRDLGASTKRGASLLIMSIVGGAIAPYAMGAVSDASGIAHAFFIPAFCFAVVGWYGFVGSRAR</sequence>
<dbReference type="PANTHER" id="PTHR43702">
    <property type="entry name" value="L-FUCOSE-PROTON SYMPORTER"/>
    <property type="match status" value="1"/>
</dbReference>
<feature type="transmembrane region" description="Helical" evidence="11">
    <location>
        <begin position="60"/>
        <end position="80"/>
    </location>
</feature>
<dbReference type="Gene3D" id="1.20.1250.20">
    <property type="entry name" value="MFS general substrate transporter like domains"/>
    <property type="match status" value="2"/>
</dbReference>
<evidence type="ECO:0000256" key="11">
    <source>
        <dbReference type="SAM" id="Phobius"/>
    </source>
</evidence>
<feature type="transmembrane region" description="Helical" evidence="11">
    <location>
        <begin position="301"/>
        <end position="320"/>
    </location>
</feature>
<dbReference type="RefSeq" id="WP_057648406.1">
    <property type="nucleotide sequence ID" value="NZ_LLXU01000113.1"/>
</dbReference>
<keyword evidence="8 11" id="KW-0812">Transmembrane</keyword>
<dbReference type="STRING" id="676599.ARC20_14455"/>
<dbReference type="GO" id="GO:0005354">
    <property type="term" value="F:galactose transmembrane transporter activity"/>
    <property type="evidence" value="ECO:0007669"/>
    <property type="project" value="InterPro"/>
</dbReference>
<dbReference type="SUPFAM" id="SSF103473">
    <property type="entry name" value="MFS general substrate transporter"/>
    <property type="match status" value="1"/>
</dbReference>
<evidence type="ECO:0000256" key="2">
    <source>
        <dbReference type="ARBA" id="ARBA00004429"/>
    </source>
</evidence>
<keyword evidence="4" id="KW-0813">Transport</keyword>
<comment type="subcellular location">
    <subcellularLocation>
        <location evidence="2">Cell inner membrane</location>
        <topology evidence="2">Multi-pass membrane protein</topology>
    </subcellularLocation>
</comment>
<organism evidence="13 14">
    <name type="scientific">Stenotrophomonas panacihumi</name>
    <dbReference type="NCBI Taxonomy" id="676599"/>
    <lineage>
        <taxon>Bacteria</taxon>
        <taxon>Pseudomonadati</taxon>
        <taxon>Pseudomonadota</taxon>
        <taxon>Gammaproteobacteria</taxon>
        <taxon>Lysobacterales</taxon>
        <taxon>Lysobacteraceae</taxon>
        <taxon>Stenotrophomonas</taxon>
    </lineage>
</organism>
<evidence type="ECO:0000259" key="12">
    <source>
        <dbReference type="PROSITE" id="PS50850"/>
    </source>
</evidence>
<proteinExistence type="inferred from homology"/>
<evidence type="ECO:0000256" key="7">
    <source>
        <dbReference type="ARBA" id="ARBA00022597"/>
    </source>
</evidence>
<feature type="transmembrane region" description="Helical" evidence="11">
    <location>
        <begin position="326"/>
        <end position="347"/>
    </location>
</feature>
<feature type="transmembrane region" description="Helical" evidence="11">
    <location>
        <begin position="154"/>
        <end position="173"/>
    </location>
</feature>
<keyword evidence="10 11" id="KW-0472">Membrane</keyword>
<evidence type="ECO:0000256" key="10">
    <source>
        <dbReference type="ARBA" id="ARBA00023136"/>
    </source>
</evidence>
<keyword evidence="9 11" id="KW-1133">Transmembrane helix</keyword>
<evidence type="ECO:0000256" key="4">
    <source>
        <dbReference type="ARBA" id="ARBA00022448"/>
    </source>
</evidence>
<feature type="transmembrane region" description="Helical" evidence="11">
    <location>
        <begin position="87"/>
        <end position="108"/>
    </location>
</feature>
<feature type="transmembrane region" description="Helical" evidence="11">
    <location>
        <begin position="114"/>
        <end position="133"/>
    </location>
</feature>
<dbReference type="PROSITE" id="PS50850">
    <property type="entry name" value="MFS"/>
    <property type="match status" value="1"/>
</dbReference>
<keyword evidence="14" id="KW-1185">Reference proteome</keyword>
<dbReference type="PANTHER" id="PTHR43702:SF3">
    <property type="entry name" value="PROTEIN TSGA"/>
    <property type="match status" value="1"/>
</dbReference>
<dbReference type="InterPro" id="IPR005964">
    <property type="entry name" value="Glc/Gal_transptr_bac"/>
</dbReference>
<comment type="similarity">
    <text evidence="3">Belongs to the major facilitator superfamily. FHS transporter (TC 2.A.1.7) family.</text>
</comment>
<dbReference type="GO" id="GO:0015535">
    <property type="term" value="F:fucose:proton symporter activity"/>
    <property type="evidence" value="ECO:0007669"/>
    <property type="project" value="InterPro"/>
</dbReference>
<evidence type="ECO:0000313" key="13">
    <source>
        <dbReference type="EMBL" id="KRG38809.1"/>
    </source>
</evidence>
<dbReference type="InterPro" id="IPR020846">
    <property type="entry name" value="MFS_dom"/>
</dbReference>
<comment type="function">
    <text evidence="1">Intake of glucose and galactose.</text>
</comment>
<protein>
    <submittedName>
        <fullName evidence="13">MFS transporter</fullName>
    </submittedName>
</protein>
<comment type="caution">
    <text evidence="13">The sequence shown here is derived from an EMBL/GenBank/DDBJ whole genome shotgun (WGS) entry which is preliminary data.</text>
</comment>
<dbReference type="NCBIfam" id="TIGR01272">
    <property type="entry name" value="gluP"/>
    <property type="match status" value="1"/>
</dbReference>
<evidence type="ECO:0000256" key="3">
    <source>
        <dbReference type="ARBA" id="ARBA00009120"/>
    </source>
</evidence>
<dbReference type="InterPro" id="IPR036259">
    <property type="entry name" value="MFS_trans_sf"/>
</dbReference>
<evidence type="ECO:0000256" key="6">
    <source>
        <dbReference type="ARBA" id="ARBA00022519"/>
    </source>
</evidence>
<dbReference type="NCBIfam" id="TIGR00885">
    <property type="entry name" value="fucP"/>
    <property type="match status" value="1"/>
</dbReference>
<dbReference type="InterPro" id="IPR050375">
    <property type="entry name" value="MFS_TsgA-like"/>
</dbReference>
<dbReference type="InterPro" id="IPR005275">
    <property type="entry name" value="Lfuc_symporter_FucP"/>
</dbReference>
<dbReference type="GO" id="GO:0005886">
    <property type="term" value="C:plasma membrane"/>
    <property type="evidence" value="ECO:0007669"/>
    <property type="project" value="UniProtKB-SubCell"/>
</dbReference>
<dbReference type="GO" id="GO:0055056">
    <property type="term" value="F:D-glucose transmembrane transporter activity"/>
    <property type="evidence" value="ECO:0007669"/>
    <property type="project" value="InterPro"/>
</dbReference>
<evidence type="ECO:0000256" key="1">
    <source>
        <dbReference type="ARBA" id="ARBA00003321"/>
    </source>
</evidence>
<dbReference type="GO" id="GO:1904659">
    <property type="term" value="P:D-glucose transmembrane transport"/>
    <property type="evidence" value="ECO:0007669"/>
    <property type="project" value="InterPro"/>
</dbReference>
<reference evidence="13 14" key="1">
    <citation type="submission" date="2015-10" db="EMBL/GenBank/DDBJ databases">
        <title>Genome sequencing and analysis of members of genus Stenotrophomonas.</title>
        <authorList>
            <person name="Patil P.P."/>
            <person name="Midha S."/>
            <person name="Patil P.B."/>
        </authorList>
    </citation>
    <scope>NUCLEOTIDE SEQUENCE [LARGE SCALE GENOMIC DNA]</scope>
    <source>
        <strain evidence="13 14">JCM 16536</strain>
    </source>
</reference>
<feature type="transmembrane region" description="Helical" evidence="11">
    <location>
        <begin position="359"/>
        <end position="379"/>
    </location>
</feature>
<dbReference type="CDD" id="cd17394">
    <property type="entry name" value="MFS_FucP_like"/>
    <property type="match status" value="1"/>
</dbReference>
<feature type="transmembrane region" description="Helical" evidence="11">
    <location>
        <begin position="21"/>
        <end position="40"/>
    </location>
</feature>
<evidence type="ECO:0000313" key="14">
    <source>
        <dbReference type="Proteomes" id="UP000051802"/>
    </source>
</evidence>
<feature type="domain" description="Major facilitator superfamily (MFS) profile" evidence="12">
    <location>
        <begin position="22"/>
        <end position="410"/>
    </location>
</feature>